<sequence length="288" mass="30112">MTAQQVSVEHPTRETLRAYAGTGLTGARRTAVDDHVARCRACVGTLAELADRAELARGWARLDERLDEPRAGLLERVLRLVGLREDLARITATTPALHASWLGTAAVIVAGALLMTRYAPADVAGLTFLAAFPMLPVAGAALSYGPRLDPTYELTLISPLGRFPIILLRTLSVLIVLIGIAGLGSLAVPQEGLAAVGWLAPSLALTLVTVALTVRFEPRLAAACTAAAWAVCVVVTSDPDGTSLLLTAGGQLTAAVLVVVAAAAVARLRRYFDVLSPIDFPSLARTAP</sequence>
<keyword evidence="1" id="KW-1133">Transmembrane helix</keyword>
<evidence type="ECO:0000313" key="2">
    <source>
        <dbReference type="EMBL" id="PWK50205.1"/>
    </source>
</evidence>
<dbReference type="Proteomes" id="UP000245697">
    <property type="component" value="Unassembled WGS sequence"/>
</dbReference>
<reference evidence="2 3" key="1">
    <citation type="submission" date="2018-05" db="EMBL/GenBank/DDBJ databases">
        <title>Genomic Encyclopedia of Archaeal and Bacterial Type Strains, Phase II (KMG-II): from individual species to whole genera.</title>
        <authorList>
            <person name="Goeker M."/>
        </authorList>
    </citation>
    <scope>NUCLEOTIDE SEQUENCE [LARGE SCALE GENOMIC DNA]</scope>
    <source>
        <strain evidence="2 3">DSM 45184</strain>
    </source>
</reference>
<accession>A0A316FPP6</accession>
<name>A0A316FPP6_9ACTN</name>
<feature type="transmembrane region" description="Helical" evidence="1">
    <location>
        <begin position="166"/>
        <end position="187"/>
    </location>
</feature>
<evidence type="ECO:0000313" key="3">
    <source>
        <dbReference type="Proteomes" id="UP000245697"/>
    </source>
</evidence>
<keyword evidence="3" id="KW-1185">Reference proteome</keyword>
<proteinExistence type="predicted"/>
<keyword evidence="1" id="KW-0812">Transmembrane</keyword>
<feature type="transmembrane region" description="Helical" evidence="1">
    <location>
        <begin position="243"/>
        <end position="266"/>
    </location>
</feature>
<organism evidence="2 3">
    <name type="scientific">Actinoplanes xinjiangensis</name>
    <dbReference type="NCBI Taxonomy" id="512350"/>
    <lineage>
        <taxon>Bacteria</taxon>
        <taxon>Bacillati</taxon>
        <taxon>Actinomycetota</taxon>
        <taxon>Actinomycetes</taxon>
        <taxon>Micromonosporales</taxon>
        <taxon>Micromonosporaceae</taxon>
        <taxon>Actinoplanes</taxon>
    </lineage>
</organism>
<feature type="transmembrane region" description="Helical" evidence="1">
    <location>
        <begin position="193"/>
        <end position="213"/>
    </location>
</feature>
<dbReference type="AlphaFoldDB" id="A0A316FPP6"/>
<keyword evidence="1" id="KW-0472">Membrane</keyword>
<feature type="transmembrane region" description="Helical" evidence="1">
    <location>
        <begin position="125"/>
        <end position="145"/>
    </location>
</feature>
<feature type="transmembrane region" description="Helical" evidence="1">
    <location>
        <begin position="99"/>
        <end position="119"/>
    </location>
</feature>
<evidence type="ECO:0000256" key="1">
    <source>
        <dbReference type="SAM" id="Phobius"/>
    </source>
</evidence>
<comment type="caution">
    <text evidence="2">The sequence shown here is derived from an EMBL/GenBank/DDBJ whole genome shotgun (WGS) entry which is preliminary data.</text>
</comment>
<protein>
    <submittedName>
        <fullName evidence="2">Uncharacterized protein</fullName>
    </submittedName>
</protein>
<dbReference type="EMBL" id="QGGR01000003">
    <property type="protein sequence ID" value="PWK50205.1"/>
    <property type="molecule type" value="Genomic_DNA"/>
</dbReference>
<gene>
    <name evidence="2" type="ORF">BC793_10386</name>
</gene>